<organism evidence="2 3">
    <name type="scientific">Nocardioides marmorisolisilvae</name>
    <dbReference type="NCBI Taxonomy" id="1542737"/>
    <lineage>
        <taxon>Bacteria</taxon>
        <taxon>Bacillati</taxon>
        <taxon>Actinomycetota</taxon>
        <taxon>Actinomycetes</taxon>
        <taxon>Propionibacteriales</taxon>
        <taxon>Nocardioidaceae</taxon>
        <taxon>Nocardioides</taxon>
    </lineage>
</organism>
<dbReference type="EMBL" id="RJSG01000002">
    <property type="protein sequence ID" value="RNL78510.1"/>
    <property type="molecule type" value="Genomic_DNA"/>
</dbReference>
<evidence type="ECO:0000313" key="3">
    <source>
        <dbReference type="Proteomes" id="UP000277094"/>
    </source>
</evidence>
<keyword evidence="1" id="KW-0812">Transmembrane</keyword>
<protein>
    <submittedName>
        <fullName evidence="2">Uncharacterized protein</fullName>
    </submittedName>
</protein>
<name>A0A3N0DSB6_9ACTN</name>
<keyword evidence="1" id="KW-1133">Transmembrane helix</keyword>
<evidence type="ECO:0000256" key="1">
    <source>
        <dbReference type="SAM" id="Phobius"/>
    </source>
</evidence>
<keyword evidence="3" id="KW-1185">Reference proteome</keyword>
<dbReference type="AlphaFoldDB" id="A0A3N0DSB6"/>
<comment type="caution">
    <text evidence="2">The sequence shown here is derived from an EMBL/GenBank/DDBJ whole genome shotgun (WGS) entry which is preliminary data.</text>
</comment>
<feature type="transmembrane region" description="Helical" evidence="1">
    <location>
        <begin position="107"/>
        <end position="124"/>
    </location>
</feature>
<dbReference type="Proteomes" id="UP000277094">
    <property type="component" value="Unassembled WGS sequence"/>
</dbReference>
<reference evidence="2 3" key="1">
    <citation type="submission" date="2018-11" db="EMBL/GenBank/DDBJ databases">
        <authorList>
            <person name="Li F."/>
        </authorList>
    </citation>
    <scope>NUCLEOTIDE SEQUENCE [LARGE SCALE GENOMIC DNA]</scope>
    <source>
        <strain evidence="2 3">KIS18-7</strain>
    </source>
</reference>
<keyword evidence="1" id="KW-0472">Membrane</keyword>
<evidence type="ECO:0000313" key="2">
    <source>
        <dbReference type="EMBL" id="RNL78510.1"/>
    </source>
</evidence>
<gene>
    <name evidence="2" type="ORF">EFL95_05285</name>
</gene>
<proteinExistence type="predicted"/>
<accession>A0A3N0DSB6</accession>
<feature type="transmembrane region" description="Helical" evidence="1">
    <location>
        <begin position="75"/>
        <end position="95"/>
    </location>
</feature>
<feature type="transmembrane region" description="Helical" evidence="1">
    <location>
        <begin position="46"/>
        <end position="63"/>
    </location>
</feature>
<dbReference type="RefSeq" id="WP_123233009.1">
    <property type="nucleotide sequence ID" value="NZ_RJSG01000002.1"/>
</dbReference>
<sequence>MSTTLRQPAKRRAVRLTRTSRFAAIATASMAGSALGELAGGSTHGYSVLLVGALALGALVAAGRMWQRNCFESRFAVVVLSGLIVAGQAMVAFIGSPSTGSVSWTPAATMVVVFAFLAVALVVADARERPVRPEHPYAL</sequence>